<protein>
    <submittedName>
        <fullName evidence="1">Uncharacterized protein</fullName>
    </submittedName>
</protein>
<dbReference type="AlphaFoldDB" id="A0A3G1A6K9"/>
<accession>A0A3G1A6K9</accession>
<dbReference type="KEGG" id="tcb:TCARB_0751"/>
<dbReference type="EMBL" id="CP007493">
    <property type="protein sequence ID" value="AJB41803.1"/>
    <property type="molecule type" value="Genomic_DNA"/>
</dbReference>
<dbReference type="Proteomes" id="UP000266720">
    <property type="component" value="Chromosome"/>
</dbReference>
<evidence type="ECO:0000313" key="1">
    <source>
        <dbReference type="EMBL" id="AJB41803.1"/>
    </source>
</evidence>
<name>A0A3G1A6K9_9CREN</name>
<proteinExistence type="predicted"/>
<reference evidence="2" key="1">
    <citation type="book" date="2010" name="EXTREMOPHILES" publisher="0:0-0">
        <title>Complete genome sequences of ten hyperthermophilic archaea reveal their metabolic capabilities and possible ecological roles.</title>
        <editorList>
            <person name="?"/>
        </editorList>
        <authorList>
            <person name="Ravin N.V."/>
            <person name="Mardanov A.V."/>
            <person name="Bonch-Osmolovskaya E.A."/>
            <person name="Skryabin K.G."/>
        </authorList>
    </citation>
    <scope>NUCLEOTIDE SEQUENCE [LARGE SCALE GENOMIC DNA]</scope>
    <source>
        <strain evidence="2">1505</strain>
    </source>
</reference>
<organism evidence="1 2">
    <name type="scientific">Thermofilum adornatum 1505</name>
    <dbReference type="NCBI Taxonomy" id="697581"/>
    <lineage>
        <taxon>Archaea</taxon>
        <taxon>Thermoproteota</taxon>
        <taxon>Thermoprotei</taxon>
        <taxon>Thermofilales</taxon>
        <taxon>Thermofilaceae</taxon>
        <taxon>Thermofilum</taxon>
    </lineage>
</organism>
<gene>
    <name evidence="1" type="ORF">TCARB_0751</name>
</gene>
<sequence>MLDFIFESFDTSRLQPKKVIQLATKEKRGKTSQKRFVSKIFGTH</sequence>
<evidence type="ECO:0000313" key="2">
    <source>
        <dbReference type="Proteomes" id="UP000266720"/>
    </source>
</evidence>